<sequence>MDEYPPEYEEAAKKAGLPPEQAENYWASHWVLPSILQGYEMLHRNVIGSEELGDLFKA</sequence>
<comment type="caution">
    <text evidence="1">The sequence shown here is derived from an EMBL/GenBank/DDBJ whole genome shotgun (WGS) entry which is preliminary data.</text>
</comment>
<reference evidence="1" key="1">
    <citation type="journal article" date="2014" name="Front. Microbiol.">
        <title>High frequency of phylogenetically diverse reductive dehalogenase-homologous genes in deep subseafloor sedimentary metagenomes.</title>
        <authorList>
            <person name="Kawai M."/>
            <person name="Futagami T."/>
            <person name="Toyoda A."/>
            <person name="Takaki Y."/>
            <person name="Nishi S."/>
            <person name="Hori S."/>
            <person name="Arai W."/>
            <person name="Tsubouchi T."/>
            <person name="Morono Y."/>
            <person name="Uchiyama I."/>
            <person name="Ito T."/>
            <person name="Fujiyama A."/>
            <person name="Inagaki F."/>
            <person name="Takami H."/>
        </authorList>
    </citation>
    <scope>NUCLEOTIDE SEQUENCE</scope>
    <source>
        <strain evidence="1">Expedition CK06-06</strain>
    </source>
</reference>
<dbReference type="EMBL" id="BARV01014015">
    <property type="protein sequence ID" value="GAI28470.1"/>
    <property type="molecule type" value="Genomic_DNA"/>
</dbReference>
<feature type="non-terminal residue" evidence="1">
    <location>
        <position position="58"/>
    </location>
</feature>
<gene>
    <name evidence="1" type="ORF">S06H3_24848</name>
</gene>
<evidence type="ECO:0000313" key="1">
    <source>
        <dbReference type="EMBL" id="GAI28470.1"/>
    </source>
</evidence>
<proteinExistence type="predicted"/>
<protein>
    <submittedName>
        <fullName evidence="1">Uncharacterized protein</fullName>
    </submittedName>
</protein>
<dbReference type="AlphaFoldDB" id="X1NNY9"/>
<name>X1NNY9_9ZZZZ</name>
<accession>X1NNY9</accession>
<organism evidence="1">
    <name type="scientific">marine sediment metagenome</name>
    <dbReference type="NCBI Taxonomy" id="412755"/>
    <lineage>
        <taxon>unclassified sequences</taxon>
        <taxon>metagenomes</taxon>
        <taxon>ecological metagenomes</taxon>
    </lineage>
</organism>